<dbReference type="STRING" id="40148.A0A0D9YAN6"/>
<dbReference type="HOGENOM" id="CLU_267308_0_0_1"/>
<feature type="domain" description="RING-type" evidence="4">
    <location>
        <begin position="310"/>
        <end position="352"/>
    </location>
</feature>
<dbReference type="Pfam" id="PF13920">
    <property type="entry name" value="zf-C3HC4_3"/>
    <property type="match status" value="1"/>
</dbReference>
<dbReference type="eggNOG" id="KOG2231">
    <property type="taxonomic scope" value="Eukaryota"/>
</dbReference>
<feature type="transmembrane region" description="Helical" evidence="3">
    <location>
        <begin position="1179"/>
        <end position="1200"/>
    </location>
</feature>
<dbReference type="EnsemblPlants" id="OGLUM01G23550.1">
    <property type="protein sequence ID" value="OGLUM01G23550.1"/>
    <property type="gene ID" value="OGLUM01G23550"/>
</dbReference>
<reference evidence="5" key="2">
    <citation type="submission" date="2015-04" db="UniProtKB">
        <authorList>
            <consortium name="EnsemblPlants"/>
        </authorList>
    </citation>
    <scope>IDENTIFICATION</scope>
</reference>
<keyword evidence="3" id="KW-1133">Transmembrane helix</keyword>
<feature type="transmembrane region" description="Helical" evidence="3">
    <location>
        <begin position="455"/>
        <end position="478"/>
    </location>
</feature>
<reference evidence="5" key="3">
    <citation type="submission" date="2018-05" db="EMBL/GenBank/DDBJ databases">
        <title>OgluRS3 (Oryza glumaepatula Reference Sequence Version 3).</title>
        <authorList>
            <person name="Zhang J."/>
            <person name="Kudrna D."/>
            <person name="Lee S."/>
            <person name="Talag J."/>
            <person name="Welchert J."/>
            <person name="Wing R.A."/>
        </authorList>
    </citation>
    <scope>NUCLEOTIDE SEQUENCE [LARGE SCALE GENOMIC DNA]</scope>
</reference>
<dbReference type="InterPro" id="IPR044288">
    <property type="entry name" value="ZNF598/HEL2"/>
</dbReference>
<feature type="transmembrane region" description="Helical" evidence="3">
    <location>
        <begin position="1212"/>
        <end position="1234"/>
    </location>
</feature>
<feature type="region of interest" description="Disordered" evidence="2">
    <location>
        <begin position="817"/>
        <end position="876"/>
    </location>
</feature>
<dbReference type="GO" id="GO:0061630">
    <property type="term" value="F:ubiquitin protein ligase activity"/>
    <property type="evidence" value="ECO:0007669"/>
    <property type="project" value="InterPro"/>
</dbReference>
<feature type="compositionally biased region" description="Basic and acidic residues" evidence="2">
    <location>
        <begin position="820"/>
        <end position="837"/>
    </location>
</feature>
<feature type="transmembrane region" description="Helical" evidence="3">
    <location>
        <begin position="223"/>
        <end position="246"/>
    </location>
</feature>
<name>A0A0D9YAN6_9ORYZ</name>
<evidence type="ECO:0000259" key="4">
    <source>
        <dbReference type="PROSITE" id="PS50089"/>
    </source>
</evidence>
<feature type="region of interest" description="Disordered" evidence="2">
    <location>
        <begin position="65"/>
        <end position="84"/>
    </location>
</feature>
<keyword evidence="3" id="KW-0812">Transmembrane</keyword>
<feature type="transmembrane region" description="Helical" evidence="3">
    <location>
        <begin position="484"/>
        <end position="505"/>
    </location>
</feature>
<organism evidence="5">
    <name type="scientific">Oryza glumipatula</name>
    <dbReference type="NCBI Taxonomy" id="40148"/>
    <lineage>
        <taxon>Eukaryota</taxon>
        <taxon>Viridiplantae</taxon>
        <taxon>Streptophyta</taxon>
        <taxon>Embryophyta</taxon>
        <taxon>Tracheophyta</taxon>
        <taxon>Spermatophyta</taxon>
        <taxon>Magnoliopsida</taxon>
        <taxon>Liliopsida</taxon>
        <taxon>Poales</taxon>
        <taxon>Poaceae</taxon>
        <taxon>BOP clade</taxon>
        <taxon>Oryzoideae</taxon>
        <taxon>Oryzeae</taxon>
        <taxon>Oryzinae</taxon>
        <taxon>Oryza</taxon>
    </lineage>
</organism>
<proteinExistence type="predicted"/>
<dbReference type="GO" id="GO:0072344">
    <property type="term" value="P:rescue of stalled ribosome"/>
    <property type="evidence" value="ECO:0007669"/>
    <property type="project" value="InterPro"/>
</dbReference>
<feature type="transmembrane region" description="Helical" evidence="3">
    <location>
        <begin position="774"/>
        <end position="793"/>
    </location>
</feature>
<reference evidence="5" key="1">
    <citation type="submission" date="2013-08" db="EMBL/GenBank/DDBJ databases">
        <title>Oryza genome evolution.</title>
        <authorList>
            <person name="Wing R.A."/>
            <person name="Panaud O."/>
            <person name="Oliveira A.C."/>
        </authorList>
    </citation>
    <scope>NUCLEOTIDE SEQUENCE</scope>
</reference>
<dbReference type="PANTHER" id="PTHR22938">
    <property type="entry name" value="ZINC FINGER PROTEIN 598"/>
    <property type="match status" value="1"/>
</dbReference>
<dbReference type="PROSITE" id="PS50089">
    <property type="entry name" value="ZF_RING_2"/>
    <property type="match status" value="3"/>
</dbReference>
<keyword evidence="6" id="KW-1185">Reference proteome</keyword>
<keyword evidence="1" id="KW-0479">Metal-binding</keyword>
<accession>A0A0D9YAN6</accession>
<dbReference type="AlphaFoldDB" id="A0A0D9YAN6"/>
<feature type="domain" description="RING-type" evidence="4">
    <location>
        <begin position="642"/>
        <end position="684"/>
    </location>
</feature>
<evidence type="ECO:0000256" key="2">
    <source>
        <dbReference type="SAM" id="MobiDB-lite"/>
    </source>
</evidence>
<dbReference type="SUPFAM" id="SSF57850">
    <property type="entry name" value="RING/U-box"/>
    <property type="match status" value="2"/>
</dbReference>
<keyword evidence="3" id="KW-0472">Membrane</keyword>
<dbReference type="PANTHER" id="PTHR22938:SF15">
    <property type="entry name" value="OS01G0568000 PROTEIN"/>
    <property type="match status" value="1"/>
</dbReference>
<keyword evidence="1" id="KW-0863">Zinc-finger</keyword>
<feature type="compositionally biased region" description="Basic and acidic residues" evidence="2">
    <location>
        <begin position="432"/>
        <end position="442"/>
    </location>
</feature>
<evidence type="ECO:0000313" key="5">
    <source>
        <dbReference type="EnsemblPlants" id="OGLUM01G23550.1"/>
    </source>
</evidence>
<dbReference type="Gramene" id="OGLUM01G23550.1">
    <property type="protein sequence ID" value="OGLUM01G23550.1"/>
    <property type="gene ID" value="OGLUM01G23550"/>
</dbReference>
<dbReference type="GO" id="GO:0043022">
    <property type="term" value="F:ribosome binding"/>
    <property type="evidence" value="ECO:0007669"/>
    <property type="project" value="TreeGrafter"/>
</dbReference>
<sequence>MKASSASGSCRARGWCSSVALRASRAPPAPPTTAASSPTASTTRLLDDNSSSSAAAGNSHVVIDIDDDDGGVGDSDDSACSSSSAEGPCCAVCMEPLEWVAVGPCGHAVVCSVCAARIRSSRSWQPDLRCCICRAHCPFVVVTRAAAAAAPAAMPAVNSYQEWRARGYYWYCTTMLAYFDDVEQYRATRAIARGEVKGGAAVDVDGNDGGGGGRRTLSSCVDVFRFLLIVAIFALFGVLFGSVFSVGHSQAIDDIPQLDASSCSATACHAMEMSRLDASGRGSSRTAADDKGGHVVIDIDAADDIPIPSCVVCMEPLEWVAVGPCGHRVVCSACAARVRSAPYSDHRCCTCRTPCPTVFVTKAAAAAADGELNYLLQLQGDAGSLQDGRVGEYWYLAPMSAYFDDERQYEAAAASSLMMKHQRPPPDADGEFQPRHGGDRGDGALPGDEFGAPELSFLALFFAACGAVVGLGFTGFGTGWGQKVAIVLGSAGIYAPLGTSIVWFMNKNGYCRLTRYSVGLCRAQIEQAYSGITIYKASPINSINLRISLVSLTVTPIRRSAAAVVMADLDANSGSGVAVAVAAASSHSHVIDMPQLDASSRTVAAASATDHSRAVETTSIRTSCSAGDDDKCSTGSDDIPSCAVCMEPLEWVAVGPCGHRVVCPACAARVRSAPKPDHLCCICRTLCPTVLVTKAAAAADGELPFSEMPAATQDGQVGEYWYCAAMSAYFDDERQYEATAKAAAAAAAGCLKQRPAGADDDDGERDQRYGTAQFLKYSFFAALFGVCIGFVFAVDAPGWGGRVGIVAGSAALSLAEAMTDSDRGVSEEEVTDSKTDSSTRPLRRHRLLDEEEEEETTPGDKKDTTAPGDEKDDTELADVLVKTPFVPIVDYSGSLEWTVGPVVYLLLTPRGVFPRDEDAAVEALGAGAADPGEVEPNYEDKVAALVEVDAGGAVVGVPVVQVLLVQVPLGQSLPPPPDSQATEASSTSAAGHAGDLRLRNRISGRAPPPPPVVDTNWSAAEHDHIAIDIGDSTAGSDSDDPIEWVAVGPCGHRVVCSPCAARLRSGPNPDHRCCVCRTLCSTVVITKAATAAHSVFTFSDQSSMPVAAAQDDGRPVGAYWYSAAMSAYFDDKKHYDQVTKQVVVAAADRCFLRTPPRRPDVDASPLRLLCVRMSWRGHVLALLVVVLVTALVGGWVGYLISGDEMMSDRIGIVAGIAALWGALAAVVYGIIAVFH</sequence>
<feature type="compositionally biased region" description="Low complexity" evidence="2">
    <location>
        <begin position="23"/>
        <end position="56"/>
    </location>
</feature>
<evidence type="ECO:0000256" key="1">
    <source>
        <dbReference type="PROSITE-ProRule" id="PRU00175"/>
    </source>
</evidence>
<protein>
    <recommendedName>
        <fullName evidence="4">RING-type domain-containing protein</fullName>
    </recommendedName>
</protein>
<evidence type="ECO:0000256" key="3">
    <source>
        <dbReference type="SAM" id="Phobius"/>
    </source>
</evidence>
<feature type="domain" description="RING-type" evidence="4">
    <location>
        <begin position="90"/>
        <end position="134"/>
    </location>
</feature>
<dbReference type="Proteomes" id="UP000026961">
    <property type="component" value="Chromosome 1"/>
</dbReference>
<evidence type="ECO:0000313" key="6">
    <source>
        <dbReference type="Proteomes" id="UP000026961"/>
    </source>
</evidence>
<dbReference type="InterPro" id="IPR013083">
    <property type="entry name" value="Znf_RING/FYVE/PHD"/>
</dbReference>
<dbReference type="InterPro" id="IPR001841">
    <property type="entry name" value="Znf_RING"/>
</dbReference>
<dbReference type="SMART" id="SM00184">
    <property type="entry name" value="RING"/>
    <property type="match status" value="4"/>
</dbReference>
<dbReference type="GO" id="GO:0016567">
    <property type="term" value="P:protein ubiquitination"/>
    <property type="evidence" value="ECO:0007669"/>
    <property type="project" value="TreeGrafter"/>
</dbReference>
<feature type="compositionally biased region" description="Acidic residues" evidence="2">
    <location>
        <begin position="65"/>
        <end position="77"/>
    </location>
</feature>
<keyword evidence="1" id="KW-0862">Zinc</keyword>
<feature type="region of interest" description="Disordered" evidence="2">
    <location>
        <begin position="23"/>
        <end position="60"/>
    </location>
</feature>
<dbReference type="Gene3D" id="3.30.40.10">
    <property type="entry name" value="Zinc/RING finger domain, C3HC4 (zinc finger)"/>
    <property type="match status" value="3"/>
</dbReference>
<dbReference type="GO" id="GO:0008270">
    <property type="term" value="F:zinc ion binding"/>
    <property type="evidence" value="ECO:0007669"/>
    <property type="project" value="UniProtKB-KW"/>
</dbReference>
<feature type="region of interest" description="Disordered" evidence="2">
    <location>
        <begin position="420"/>
        <end position="445"/>
    </location>
</feature>